<proteinExistence type="predicted"/>
<name>A0A5C6X2T9_9DELT</name>
<keyword evidence="2 4" id="KW-0808">Transferase</keyword>
<comment type="caution">
    <text evidence="4">The sequence shown here is derived from an EMBL/GenBank/DDBJ whole genome shotgun (WGS) entry which is preliminary data.</text>
</comment>
<dbReference type="EC" id="2.1.1.44" evidence="4"/>
<evidence type="ECO:0000256" key="2">
    <source>
        <dbReference type="ARBA" id="ARBA00022679"/>
    </source>
</evidence>
<dbReference type="PANTHER" id="PTHR43397">
    <property type="entry name" value="ERGOTHIONEINE BIOSYNTHESIS PROTEIN 1"/>
    <property type="match status" value="1"/>
</dbReference>
<dbReference type="SUPFAM" id="SSF53335">
    <property type="entry name" value="S-adenosyl-L-methionine-dependent methyltransferases"/>
    <property type="match status" value="1"/>
</dbReference>
<dbReference type="NCBIfam" id="TIGR03438">
    <property type="entry name" value="egtD_ergothio"/>
    <property type="match status" value="1"/>
</dbReference>
<dbReference type="InterPro" id="IPR051128">
    <property type="entry name" value="EgtD_Methyltrsf_superfamily"/>
</dbReference>
<accession>A0A5C6X2T9</accession>
<dbReference type="InterPro" id="IPR019257">
    <property type="entry name" value="MeTrfase_dom"/>
</dbReference>
<reference evidence="4 5" key="1">
    <citation type="submission" date="2019-08" db="EMBL/GenBank/DDBJ databases">
        <title>Bradymonadales sp. TMQ4.</title>
        <authorList>
            <person name="Liang Q."/>
        </authorList>
    </citation>
    <scope>NUCLEOTIDE SEQUENCE [LARGE SCALE GENOMIC DNA]</scope>
    <source>
        <strain evidence="4 5">TMQ4</strain>
    </source>
</reference>
<keyword evidence="5" id="KW-1185">Reference proteome</keyword>
<evidence type="ECO:0000259" key="3">
    <source>
        <dbReference type="Pfam" id="PF10017"/>
    </source>
</evidence>
<evidence type="ECO:0000313" key="5">
    <source>
        <dbReference type="Proteomes" id="UP000321412"/>
    </source>
</evidence>
<dbReference type="OrthoDB" id="5289726at2"/>
<dbReference type="GO" id="GO:0052706">
    <property type="term" value="F:L-histidine N(alpha)-methyltransferase activity"/>
    <property type="evidence" value="ECO:0007669"/>
    <property type="project" value="UniProtKB-EC"/>
</dbReference>
<dbReference type="PANTHER" id="PTHR43397:SF1">
    <property type="entry name" value="ERGOTHIONEINE BIOSYNTHESIS PROTEIN 1"/>
    <property type="match status" value="1"/>
</dbReference>
<dbReference type="InterPro" id="IPR029063">
    <property type="entry name" value="SAM-dependent_MTases_sf"/>
</dbReference>
<dbReference type="InterPro" id="IPR035094">
    <property type="entry name" value="EgtD"/>
</dbReference>
<gene>
    <name evidence="4" type="primary">egtD</name>
    <name evidence="4" type="ORF">FRC98_13135</name>
</gene>
<keyword evidence="1 4" id="KW-0489">Methyltransferase</keyword>
<dbReference type="Proteomes" id="UP000321412">
    <property type="component" value="Unassembled WGS sequence"/>
</dbReference>
<dbReference type="PIRSF" id="PIRSF018005">
    <property type="entry name" value="UCP018005"/>
    <property type="match status" value="1"/>
</dbReference>
<organism evidence="4 5">
    <name type="scientific">Lujinxingia vulgaris</name>
    <dbReference type="NCBI Taxonomy" id="2600176"/>
    <lineage>
        <taxon>Bacteria</taxon>
        <taxon>Deltaproteobacteria</taxon>
        <taxon>Bradymonadales</taxon>
        <taxon>Lujinxingiaceae</taxon>
        <taxon>Lujinxingia</taxon>
    </lineage>
</organism>
<dbReference type="InterPro" id="IPR017804">
    <property type="entry name" value="MeTrfase_EgtD-like"/>
</dbReference>
<dbReference type="Pfam" id="PF10017">
    <property type="entry name" value="Methyltransf_33"/>
    <property type="match status" value="1"/>
</dbReference>
<feature type="domain" description="Histidine-specific methyltransferase SAM-dependent" evidence="3">
    <location>
        <begin position="19"/>
        <end position="317"/>
    </location>
</feature>
<protein>
    <submittedName>
        <fullName evidence="4">L-histidine N(Alpha)-methyltransferase</fullName>
        <ecNumber evidence="4">2.1.1.44</ecNumber>
    </submittedName>
</protein>
<evidence type="ECO:0000313" key="4">
    <source>
        <dbReference type="EMBL" id="TXD36064.1"/>
    </source>
</evidence>
<sequence>MFMSLDTTPFPSPASRFLSDVVDGLTREQKRLPCKYLYDDRGSQLFNAICELPEYYPTRTELALTERFAPEVAQRIGESANLIELGAGSGLKTRTLLTHLEDPAAYIPVDISSHELSRCVRAISSQFPELTVKPVVADYTGDWSLPRLARSARSLFYFPGSTIGNFEPDAARGFLAQKAALAGSDGALLIGVDLKKDPAILEAAYNDRAGITAEFNLNLLRRINRELNADFALHDFRHQAIYNADAGRIEMHLISERDQQIALPGRTIEFTRGESIITEHSYKYAIEEFASLAEDANWRTRSFWVDPDGLFSLWYLETSEIH</sequence>
<dbReference type="GO" id="GO:0032259">
    <property type="term" value="P:methylation"/>
    <property type="evidence" value="ECO:0007669"/>
    <property type="project" value="UniProtKB-KW"/>
</dbReference>
<dbReference type="Gene3D" id="3.40.50.150">
    <property type="entry name" value="Vaccinia Virus protein VP39"/>
    <property type="match status" value="1"/>
</dbReference>
<evidence type="ECO:0000256" key="1">
    <source>
        <dbReference type="ARBA" id="ARBA00022603"/>
    </source>
</evidence>
<dbReference type="AlphaFoldDB" id="A0A5C6X2T9"/>
<dbReference type="EMBL" id="VOSM01000006">
    <property type="protein sequence ID" value="TXD36064.1"/>
    <property type="molecule type" value="Genomic_DNA"/>
</dbReference>